<protein>
    <submittedName>
        <fullName evidence="1">Uncharacterized protein</fullName>
    </submittedName>
</protein>
<dbReference type="Proteomes" id="UP000324897">
    <property type="component" value="Chromosome 7"/>
</dbReference>
<evidence type="ECO:0000313" key="2">
    <source>
        <dbReference type="Proteomes" id="UP000324897"/>
    </source>
</evidence>
<keyword evidence="2" id="KW-1185">Reference proteome</keyword>
<feature type="non-terminal residue" evidence="1">
    <location>
        <position position="133"/>
    </location>
</feature>
<gene>
    <name evidence="1" type="ORF">EJB05_35432</name>
</gene>
<dbReference type="AlphaFoldDB" id="A0A5J9U6G2"/>
<organism evidence="1 2">
    <name type="scientific">Eragrostis curvula</name>
    <name type="common">weeping love grass</name>
    <dbReference type="NCBI Taxonomy" id="38414"/>
    <lineage>
        <taxon>Eukaryota</taxon>
        <taxon>Viridiplantae</taxon>
        <taxon>Streptophyta</taxon>
        <taxon>Embryophyta</taxon>
        <taxon>Tracheophyta</taxon>
        <taxon>Spermatophyta</taxon>
        <taxon>Magnoliopsida</taxon>
        <taxon>Liliopsida</taxon>
        <taxon>Poales</taxon>
        <taxon>Poaceae</taxon>
        <taxon>PACMAD clade</taxon>
        <taxon>Chloridoideae</taxon>
        <taxon>Eragrostideae</taxon>
        <taxon>Eragrostidinae</taxon>
        <taxon>Eragrostis</taxon>
    </lineage>
</organism>
<sequence>MVSSCIAAFSTSSSSCRNFSLARAISSSRRLFSASFPFSISLLIGLCLLIGRCDVAGVVARCCLHGSAARRCAACGAAGFNNDVFLVFATSSAETRAPSLPARAASIRSLRCRGGAGTTFTWKPLTARFCVGA</sequence>
<comment type="caution">
    <text evidence="1">The sequence shown here is derived from an EMBL/GenBank/DDBJ whole genome shotgun (WGS) entry which is preliminary data.</text>
</comment>
<dbReference type="EMBL" id="RWGY01000029">
    <property type="protein sequence ID" value="TVU19292.1"/>
    <property type="molecule type" value="Genomic_DNA"/>
</dbReference>
<reference evidence="1 2" key="1">
    <citation type="journal article" date="2019" name="Sci. Rep.">
        <title>A high-quality genome of Eragrostis curvula grass provides insights into Poaceae evolution and supports new strategies to enhance forage quality.</title>
        <authorList>
            <person name="Carballo J."/>
            <person name="Santos B.A.C.M."/>
            <person name="Zappacosta D."/>
            <person name="Garbus I."/>
            <person name="Selva J.P."/>
            <person name="Gallo C.A."/>
            <person name="Diaz A."/>
            <person name="Albertini E."/>
            <person name="Caccamo M."/>
            <person name="Echenique V."/>
        </authorList>
    </citation>
    <scope>NUCLEOTIDE SEQUENCE [LARGE SCALE GENOMIC DNA]</scope>
    <source>
        <strain evidence="2">cv. Victoria</strain>
        <tissue evidence="1">Leaf</tissue>
    </source>
</reference>
<proteinExistence type="predicted"/>
<dbReference type="Gramene" id="TVU19292">
    <property type="protein sequence ID" value="TVU19292"/>
    <property type="gene ID" value="EJB05_35432"/>
</dbReference>
<accession>A0A5J9U6G2</accession>
<evidence type="ECO:0000313" key="1">
    <source>
        <dbReference type="EMBL" id="TVU19292.1"/>
    </source>
</evidence>
<name>A0A5J9U6G2_9POAL</name>